<keyword evidence="2" id="KW-1185">Reference proteome</keyword>
<evidence type="ECO:0000313" key="1">
    <source>
        <dbReference type="EMBL" id="MBK1658743.1"/>
    </source>
</evidence>
<accession>A0ABS1CWM5</accession>
<evidence type="ECO:0000313" key="2">
    <source>
        <dbReference type="Proteomes" id="UP000697995"/>
    </source>
</evidence>
<name>A0ABS1CWM5_9PROT</name>
<dbReference type="RefSeq" id="WP_133221207.1">
    <property type="nucleotide sequence ID" value="NZ_NRSG01000065.1"/>
</dbReference>
<comment type="caution">
    <text evidence="1">The sequence shown here is derived from an EMBL/GenBank/DDBJ whole genome shotgun (WGS) entry which is preliminary data.</text>
</comment>
<reference evidence="1 2" key="1">
    <citation type="journal article" date="2020" name="Microorganisms">
        <title>Osmotic Adaptation and Compatible Solute Biosynthesis of Phototrophic Bacteria as Revealed from Genome Analyses.</title>
        <authorList>
            <person name="Imhoff J.F."/>
            <person name="Rahn T."/>
            <person name="Kunzel S."/>
            <person name="Keller A."/>
            <person name="Neulinger S.C."/>
        </authorList>
    </citation>
    <scope>NUCLEOTIDE SEQUENCE [LARGE SCALE GENOMIC DNA]</scope>
    <source>
        <strain evidence="1 2">DSM 15382</strain>
    </source>
</reference>
<sequence>MTISGASWPNPRLSSFAYVVAGDTRFIQVNDVPLTFTPAGNVAVPAPGGLGLLGLGLLGLGMVARRAGHPGVAAA</sequence>
<proteinExistence type="predicted"/>
<gene>
    <name evidence="1" type="ORF">CKO45_10920</name>
</gene>
<dbReference type="Proteomes" id="UP000697995">
    <property type="component" value="Unassembled WGS sequence"/>
</dbReference>
<dbReference type="EMBL" id="NRSG01000065">
    <property type="protein sequence ID" value="MBK1658743.1"/>
    <property type="molecule type" value="Genomic_DNA"/>
</dbReference>
<evidence type="ECO:0008006" key="3">
    <source>
        <dbReference type="Google" id="ProtNLM"/>
    </source>
</evidence>
<protein>
    <recommendedName>
        <fullName evidence="3">PEP-CTERM sorting domain-containing protein</fullName>
    </recommendedName>
</protein>
<organism evidence="1 2">
    <name type="scientific">Paracraurococcus ruber</name>
    <dbReference type="NCBI Taxonomy" id="77675"/>
    <lineage>
        <taxon>Bacteria</taxon>
        <taxon>Pseudomonadati</taxon>
        <taxon>Pseudomonadota</taxon>
        <taxon>Alphaproteobacteria</taxon>
        <taxon>Acetobacterales</taxon>
        <taxon>Roseomonadaceae</taxon>
        <taxon>Paracraurococcus</taxon>
    </lineage>
</organism>